<dbReference type="Pfam" id="PF13193">
    <property type="entry name" value="AMP-binding_C"/>
    <property type="match status" value="1"/>
</dbReference>
<dbReference type="OrthoDB" id="10253115at2759"/>
<dbReference type="AlphaFoldDB" id="A0A2J6SH43"/>
<evidence type="ECO:0000313" key="4">
    <source>
        <dbReference type="EMBL" id="PMD50040.1"/>
    </source>
</evidence>
<dbReference type="InterPro" id="IPR025110">
    <property type="entry name" value="AMP-bd_C"/>
</dbReference>
<dbReference type="SUPFAM" id="SSF56801">
    <property type="entry name" value="Acetyl-CoA synthetase-like"/>
    <property type="match status" value="1"/>
</dbReference>
<feature type="transmembrane region" description="Helical" evidence="1">
    <location>
        <begin position="105"/>
        <end position="126"/>
    </location>
</feature>
<dbReference type="PANTHER" id="PTHR43201:SF30">
    <property type="entry name" value="AMP-DEPENDENT SYNTHETASE_LIGASE DOMAIN-CONTAINING PROTEIN"/>
    <property type="match status" value="1"/>
</dbReference>
<dbReference type="Pfam" id="PF00501">
    <property type="entry name" value="AMP-binding"/>
    <property type="match status" value="1"/>
</dbReference>
<gene>
    <name evidence="4" type="ORF">K444DRAFT_711382</name>
</gene>
<evidence type="ECO:0000259" key="2">
    <source>
        <dbReference type="Pfam" id="PF00501"/>
    </source>
</evidence>
<dbReference type="Gene3D" id="3.40.50.12780">
    <property type="entry name" value="N-terminal domain of ligase-like"/>
    <property type="match status" value="1"/>
</dbReference>
<dbReference type="GeneID" id="36596320"/>
<evidence type="ECO:0000256" key="1">
    <source>
        <dbReference type="SAM" id="Phobius"/>
    </source>
</evidence>
<dbReference type="InterPro" id="IPR042099">
    <property type="entry name" value="ANL_N_sf"/>
</dbReference>
<organism evidence="4 5">
    <name type="scientific">Hyaloscypha bicolor E</name>
    <dbReference type="NCBI Taxonomy" id="1095630"/>
    <lineage>
        <taxon>Eukaryota</taxon>
        <taxon>Fungi</taxon>
        <taxon>Dikarya</taxon>
        <taxon>Ascomycota</taxon>
        <taxon>Pezizomycotina</taxon>
        <taxon>Leotiomycetes</taxon>
        <taxon>Helotiales</taxon>
        <taxon>Hyaloscyphaceae</taxon>
        <taxon>Hyaloscypha</taxon>
        <taxon>Hyaloscypha bicolor</taxon>
    </lineage>
</organism>
<evidence type="ECO:0000259" key="3">
    <source>
        <dbReference type="Pfam" id="PF13193"/>
    </source>
</evidence>
<evidence type="ECO:0000313" key="5">
    <source>
        <dbReference type="Proteomes" id="UP000235371"/>
    </source>
</evidence>
<keyword evidence="5" id="KW-1185">Reference proteome</keyword>
<dbReference type="GO" id="GO:0031956">
    <property type="term" value="F:medium-chain fatty acid-CoA ligase activity"/>
    <property type="evidence" value="ECO:0007669"/>
    <property type="project" value="TreeGrafter"/>
</dbReference>
<dbReference type="GO" id="GO:0006631">
    <property type="term" value="P:fatty acid metabolic process"/>
    <property type="evidence" value="ECO:0007669"/>
    <property type="project" value="TreeGrafter"/>
</dbReference>
<dbReference type="STRING" id="1095630.A0A2J6SH43"/>
<dbReference type="EMBL" id="KZ613914">
    <property type="protein sequence ID" value="PMD50040.1"/>
    <property type="molecule type" value="Genomic_DNA"/>
</dbReference>
<dbReference type="InParanoid" id="A0A2J6SH43"/>
<keyword evidence="1" id="KW-0472">Membrane</keyword>
<dbReference type="Proteomes" id="UP000235371">
    <property type="component" value="Unassembled WGS sequence"/>
</dbReference>
<sequence>MPSLVMPPNLKQKNDHLSPVNQARRLSVIRGPSHPPLMNITLGELTRRQSRKHVDRMAIVSQHQNEVISYSQLHEYSDDLAAGMISQGVERGDRVAVMLGNRSEYVYLLLACAKIGAIITLLNYAYSHAEIISALSTTRPKLLFTTLGTYKYDYRPCLAQLEQRVVPSLKMVVLLHDISGFYPPKDSSAFFGSFKRLLEMGRKQIIDWETFEKMLRDTDILNLQFTSGSTGSPKAAALTHHGMLNCARYIGMKMNIRMTDKVVIPVPLFHAFGLIIGLCANLVQGTATVLPSEYFDASLTLNAVQKYQCTGLYGVTTMFIDQLSHPDFTQTERSSLRFGLMAGSAMPEDLLLRVIKKFPIRDIYTNWGMTELSSIATMTSANDPISKKQKTAGKLLPNLTAKIVAPNTGNILPWGARGEIVVSGFSVMHSYFEDVERTRCSIKHHTEDRRWMHTGDEGYLDEDGYLVVTGRIKDLIIRGGENIAPMEIEERLFEHPAIKQACVFGIPNERYGEVVAAFLELEDGSTRPDDEIVREWVRGALSRFKVPVRIWWLGDIEKGCPVEWPKTANGKLRKKDIREIGARLAQKGAGTDEPRPREML</sequence>
<name>A0A2J6SH43_9HELO</name>
<dbReference type="RefSeq" id="XP_024726944.1">
    <property type="nucleotide sequence ID" value="XM_024888244.1"/>
</dbReference>
<dbReference type="PANTHER" id="PTHR43201">
    <property type="entry name" value="ACYL-COA SYNTHETASE"/>
    <property type="match status" value="1"/>
</dbReference>
<feature type="domain" description="AMP-binding enzyme C-terminal" evidence="3">
    <location>
        <begin position="487"/>
        <end position="558"/>
    </location>
</feature>
<feature type="transmembrane region" description="Helical" evidence="1">
    <location>
        <begin position="262"/>
        <end position="283"/>
    </location>
</feature>
<reference evidence="4 5" key="1">
    <citation type="submission" date="2016-04" db="EMBL/GenBank/DDBJ databases">
        <title>A degradative enzymes factory behind the ericoid mycorrhizal symbiosis.</title>
        <authorList>
            <consortium name="DOE Joint Genome Institute"/>
            <person name="Martino E."/>
            <person name="Morin E."/>
            <person name="Grelet G."/>
            <person name="Kuo A."/>
            <person name="Kohler A."/>
            <person name="Daghino S."/>
            <person name="Barry K."/>
            <person name="Choi C."/>
            <person name="Cichocki N."/>
            <person name="Clum A."/>
            <person name="Copeland A."/>
            <person name="Hainaut M."/>
            <person name="Haridas S."/>
            <person name="Labutti K."/>
            <person name="Lindquist E."/>
            <person name="Lipzen A."/>
            <person name="Khouja H.-R."/>
            <person name="Murat C."/>
            <person name="Ohm R."/>
            <person name="Olson A."/>
            <person name="Spatafora J."/>
            <person name="Veneault-Fourrey C."/>
            <person name="Henrissat B."/>
            <person name="Grigoriev I."/>
            <person name="Martin F."/>
            <person name="Perotto S."/>
        </authorList>
    </citation>
    <scope>NUCLEOTIDE SEQUENCE [LARGE SCALE GENOMIC DNA]</scope>
    <source>
        <strain evidence="4 5">E</strain>
    </source>
</reference>
<dbReference type="InterPro" id="IPR045851">
    <property type="entry name" value="AMP-bd_C_sf"/>
</dbReference>
<dbReference type="Gene3D" id="3.30.300.30">
    <property type="match status" value="1"/>
</dbReference>
<protein>
    <submittedName>
        <fullName evidence="4">Acetyl-CoA synthetase-like protein</fullName>
    </submittedName>
</protein>
<keyword evidence="1" id="KW-1133">Transmembrane helix</keyword>
<feature type="domain" description="AMP-dependent synthetase/ligase" evidence="2">
    <location>
        <begin position="47"/>
        <end position="432"/>
    </location>
</feature>
<dbReference type="PROSITE" id="PS00455">
    <property type="entry name" value="AMP_BINDING"/>
    <property type="match status" value="1"/>
</dbReference>
<dbReference type="InterPro" id="IPR020845">
    <property type="entry name" value="AMP-binding_CS"/>
</dbReference>
<accession>A0A2J6SH43</accession>
<proteinExistence type="predicted"/>
<dbReference type="InterPro" id="IPR000873">
    <property type="entry name" value="AMP-dep_synth/lig_dom"/>
</dbReference>
<keyword evidence="1" id="KW-0812">Transmembrane</keyword>